<name>A0A2N9GB49_FAGSY</name>
<feature type="transmembrane region" description="Helical" evidence="1">
    <location>
        <begin position="96"/>
        <end position="115"/>
    </location>
</feature>
<feature type="signal peptide" evidence="2">
    <location>
        <begin position="1"/>
        <end position="15"/>
    </location>
</feature>
<keyword evidence="1" id="KW-0472">Membrane</keyword>
<keyword evidence="2" id="KW-0732">Signal</keyword>
<reference evidence="4" key="1">
    <citation type="submission" date="2018-02" db="EMBL/GenBank/DDBJ databases">
        <authorList>
            <person name="Cohen D.B."/>
            <person name="Kent A.D."/>
        </authorList>
    </citation>
    <scope>NUCLEOTIDE SEQUENCE</scope>
</reference>
<evidence type="ECO:0000256" key="2">
    <source>
        <dbReference type="SAM" id="SignalP"/>
    </source>
</evidence>
<dbReference type="SUPFAM" id="SSF56672">
    <property type="entry name" value="DNA/RNA polymerases"/>
    <property type="match status" value="1"/>
</dbReference>
<evidence type="ECO:0000259" key="3">
    <source>
        <dbReference type="Pfam" id="PF07727"/>
    </source>
</evidence>
<feature type="chain" id="PRO_5014847848" description="Reverse transcriptase Ty1/copia-type domain-containing protein" evidence="2">
    <location>
        <begin position="16"/>
        <end position="451"/>
    </location>
</feature>
<keyword evidence="1" id="KW-1133">Transmembrane helix</keyword>
<feature type="domain" description="Reverse transcriptase Ty1/copia-type" evidence="3">
    <location>
        <begin position="193"/>
        <end position="273"/>
    </location>
</feature>
<gene>
    <name evidence="4" type="ORF">FSB_LOCUS24597</name>
</gene>
<dbReference type="Pfam" id="PF07727">
    <property type="entry name" value="RVT_2"/>
    <property type="match status" value="1"/>
</dbReference>
<evidence type="ECO:0000256" key="1">
    <source>
        <dbReference type="SAM" id="Phobius"/>
    </source>
</evidence>
<organism evidence="4">
    <name type="scientific">Fagus sylvatica</name>
    <name type="common">Beechnut</name>
    <dbReference type="NCBI Taxonomy" id="28930"/>
    <lineage>
        <taxon>Eukaryota</taxon>
        <taxon>Viridiplantae</taxon>
        <taxon>Streptophyta</taxon>
        <taxon>Embryophyta</taxon>
        <taxon>Tracheophyta</taxon>
        <taxon>Spermatophyta</taxon>
        <taxon>Magnoliopsida</taxon>
        <taxon>eudicotyledons</taxon>
        <taxon>Gunneridae</taxon>
        <taxon>Pentapetalae</taxon>
        <taxon>rosids</taxon>
        <taxon>fabids</taxon>
        <taxon>Fagales</taxon>
        <taxon>Fagaceae</taxon>
        <taxon>Fagus</taxon>
    </lineage>
</organism>
<dbReference type="CDD" id="cd09272">
    <property type="entry name" value="RNase_HI_RT_Ty1"/>
    <property type="match status" value="1"/>
</dbReference>
<dbReference type="PANTHER" id="PTHR11439">
    <property type="entry name" value="GAG-POL-RELATED RETROTRANSPOSON"/>
    <property type="match status" value="1"/>
</dbReference>
<accession>A0A2N9GB49</accession>
<proteinExistence type="predicted"/>
<dbReference type="AlphaFoldDB" id="A0A2N9GB49"/>
<feature type="transmembrane region" description="Helical" evidence="1">
    <location>
        <begin position="62"/>
        <end position="84"/>
    </location>
</feature>
<sequence length="451" mass="50142">MLLLLVLLPHPGMIGHIIYNCQTKPPKLGQSGILPRPVTHSVAAAAEKSPSAPSLSSISVNYVNLVMTCGLVLLVVMCRILGRISIPVQEHLSKMVGLNVNTATYLTLLGLSLFLPHAERFLGKSPSPLFTPSTVFHPQFSKMCLPLNVSMASDLSLAASPVDSPVSPQDPAPPMDSVTDQTPLLPLCRSDWGMILLLLYVNDMIITGDDHSGISDFKQFLHQQFEMKDLGHLSYFLGFEIFSDSTGYYLSQAKYASDLLSCAGLTDTKVVSTHLEMNARLTPLDGTPPNDVILYRQLIGNLVYFIVTRLDIAHTVHLMSHFLVAPHSTYYVAVIHILRYINEYRALADTIFELLALHWLLEDMGFTHFSPTVIYCDNHSAIQIVHNDVFHERTKHIEIDCHLVHHHLFAGILRLLPVTSSDQTADIFTKTFLPCFRDLVSKLKMASVRPP</sequence>
<dbReference type="EMBL" id="OIVN01001692">
    <property type="protein sequence ID" value="SPC96715.1"/>
    <property type="molecule type" value="Genomic_DNA"/>
</dbReference>
<dbReference type="InterPro" id="IPR043502">
    <property type="entry name" value="DNA/RNA_pol_sf"/>
</dbReference>
<dbReference type="PANTHER" id="PTHR11439:SF461">
    <property type="entry name" value="OS10G0432200 PROTEIN"/>
    <property type="match status" value="1"/>
</dbReference>
<evidence type="ECO:0000313" key="4">
    <source>
        <dbReference type="EMBL" id="SPC96715.1"/>
    </source>
</evidence>
<dbReference type="InterPro" id="IPR013103">
    <property type="entry name" value="RVT_2"/>
</dbReference>
<protein>
    <recommendedName>
        <fullName evidence="3">Reverse transcriptase Ty1/copia-type domain-containing protein</fullName>
    </recommendedName>
</protein>
<keyword evidence="1" id="KW-0812">Transmembrane</keyword>